<keyword evidence="2" id="KW-1185">Reference proteome</keyword>
<dbReference type="AlphaFoldDB" id="A0A3N2BBW7"/>
<dbReference type="EMBL" id="RKHK01000001">
    <property type="protein sequence ID" value="ROR72759.1"/>
    <property type="molecule type" value="Genomic_DNA"/>
</dbReference>
<name>A0A3N2BBW7_9MICO</name>
<dbReference type="Proteomes" id="UP000280668">
    <property type="component" value="Unassembled WGS sequence"/>
</dbReference>
<evidence type="ECO:0000313" key="1">
    <source>
        <dbReference type="EMBL" id="ROR72759.1"/>
    </source>
</evidence>
<organism evidence="1 2">
    <name type="scientific">Bogoriella caseilytica</name>
    <dbReference type="NCBI Taxonomy" id="56055"/>
    <lineage>
        <taxon>Bacteria</taxon>
        <taxon>Bacillati</taxon>
        <taxon>Actinomycetota</taxon>
        <taxon>Actinomycetes</taxon>
        <taxon>Micrococcales</taxon>
        <taxon>Bogoriellaceae</taxon>
        <taxon>Bogoriella</taxon>
    </lineage>
</organism>
<evidence type="ECO:0000313" key="2">
    <source>
        <dbReference type="Proteomes" id="UP000280668"/>
    </source>
</evidence>
<gene>
    <name evidence="1" type="ORF">EDD31_1118</name>
</gene>
<sequence length="279" mass="29858">MTEHSAPILPLGQLPRPATGADLARRLHTALSRYSTEELTGLDNATIAATLDGQDIATLDIDLSGVAVDGDPKEVQDTPPKILSSAPAVVRRVTVRAHPIRIMGAAVDVRAEAEDFPIAWLEGADQSLWLDMPETAEPTQAFVRMAVNQDELLEVVRGHARAAASEAGVTLARLDVTLRSSGRRSVHVRGFAKIRKGVLSASARFRADLNLADDMMLSISKIKLSSGNPLVAVVLLFARNHIDTSDRRIDLNADMSPGLRVVDAGLETGTDLVLTARLG</sequence>
<comment type="caution">
    <text evidence="1">The sequence shown here is derived from an EMBL/GenBank/DDBJ whole genome shotgun (WGS) entry which is preliminary data.</text>
</comment>
<proteinExistence type="predicted"/>
<accession>A0A3N2BBW7</accession>
<dbReference type="RefSeq" id="WP_148058873.1">
    <property type="nucleotide sequence ID" value="NZ_RKHK01000001.1"/>
</dbReference>
<reference evidence="1 2" key="1">
    <citation type="submission" date="2018-11" db="EMBL/GenBank/DDBJ databases">
        <title>Sequencing the genomes of 1000 actinobacteria strains.</title>
        <authorList>
            <person name="Klenk H.-P."/>
        </authorList>
    </citation>
    <scope>NUCLEOTIDE SEQUENCE [LARGE SCALE GENOMIC DNA]</scope>
    <source>
        <strain evidence="1 2">DSM 11294</strain>
    </source>
</reference>
<dbReference type="OrthoDB" id="5142315at2"/>
<protein>
    <submittedName>
        <fullName evidence="1">Uncharacterized protein</fullName>
    </submittedName>
</protein>